<keyword evidence="4" id="KW-1185">Reference proteome</keyword>
<evidence type="ECO:0008006" key="5">
    <source>
        <dbReference type="Google" id="ProtNLM"/>
    </source>
</evidence>
<feature type="chain" id="PRO_5042484100" description="Cerato-platanin" evidence="2">
    <location>
        <begin position="20"/>
        <end position="272"/>
    </location>
</feature>
<feature type="compositionally biased region" description="Polar residues" evidence="1">
    <location>
        <begin position="249"/>
        <end position="265"/>
    </location>
</feature>
<reference evidence="3" key="1">
    <citation type="journal article" date="2023" name="Mol. Phylogenet. Evol.">
        <title>Genome-scale phylogeny and comparative genomics of the fungal order Sordariales.</title>
        <authorList>
            <person name="Hensen N."/>
            <person name="Bonometti L."/>
            <person name="Westerberg I."/>
            <person name="Brannstrom I.O."/>
            <person name="Guillou S."/>
            <person name="Cros-Aarteil S."/>
            <person name="Calhoun S."/>
            <person name="Haridas S."/>
            <person name="Kuo A."/>
            <person name="Mondo S."/>
            <person name="Pangilinan J."/>
            <person name="Riley R."/>
            <person name="LaButti K."/>
            <person name="Andreopoulos B."/>
            <person name="Lipzen A."/>
            <person name="Chen C."/>
            <person name="Yan M."/>
            <person name="Daum C."/>
            <person name="Ng V."/>
            <person name="Clum A."/>
            <person name="Steindorff A."/>
            <person name="Ohm R.A."/>
            <person name="Martin F."/>
            <person name="Silar P."/>
            <person name="Natvig D.O."/>
            <person name="Lalanne C."/>
            <person name="Gautier V."/>
            <person name="Ament-Velasquez S.L."/>
            <person name="Kruys A."/>
            <person name="Hutchinson M.I."/>
            <person name="Powell A.J."/>
            <person name="Barry K."/>
            <person name="Miller A.N."/>
            <person name="Grigoriev I.V."/>
            <person name="Debuchy R."/>
            <person name="Gladieux P."/>
            <person name="Hiltunen Thoren M."/>
            <person name="Johannesson H."/>
        </authorList>
    </citation>
    <scope>NUCLEOTIDE SEQUENCE</scope>
    <source>
        <strain evidence="3">CBS 333.67</strain>
    </source>
</reference>
<proteinExistence type="predicted"/>
<keyword evidence="2" id="KW-0732">Signal</keyword>
<organism evidence="3 4">
    <name type="scientific">Chaetomium strumarium</name>
    <dbReference type="NCBI Taxonomy" id="1170767"/>
    <lineage>
        <taxon>Eukaryota</taxon>
        <taxon>Fungi</taxon>
        <taxon>Dikarya</taxon>
        <taxon>Ascomycota</taxon>
        <taxon>Pezizomycotina</taxon>
        <taxon>Sordariomycetes</taxon>
        <taxon>Sordariomycetidae</taxon>
        <taxon>Sordariales</taxon>
        <taxon>Chaetomiaceae</taxon>
        <taxon>Chaetomium</taxon>
    </lineage>
</organism>
<dbReference type="AlphaFoldDB" id="A0AAJ0GTQ3"/>
<dbReference type="PANTHER" id="PTHR38850">
    <property type="entry name" value="CERATO-PLATANIN"/>
    <property type="match status" value="1"/>
</dbReference>
<protein>
    <recommendedName>
        <fullName evidence="5">Cerato-platanin</fullName>
    </recommendedName>
</protein>
<dbReference type="Proteomes" id="UP001273166">
    <property type="component" value="Unassembled WGS sequence"/>
</dbReference>
<dbReference type="EMBL" id="JAUDZG010000004">
    <property type="protein sequence ID" value="KAK3305996.1"/>
    <property type="molecule type" value="Genomic_DNA"/>
</dbReference>
<dbReference type="PANTHER" id="PTHR38850:SF2">
    <property type="entry name" value="CERATO-PLATANIN"/>
    <property type="match status" value="1"/>
</dbReference>
<evidence type="ECO:0000256" key="1">
    <source>
        <dbReference type="SAM" id="MobiDB-lite"/>
    </source>
</evidence>
<name>A0AAJ0GTQ3_9PEZI</name>
<evidence type="ECO:0000313" key="3">
    <source>
        <dbReference type="EMBL" id="KAK3305996.1"/>
    </source>
</evidence>
<evidence type="ECO:0000256" key="2">
    <source>
        <dbReference type="SAM" id="SignalP"/>
    </source>
</evidence>
<evidence type="ECO:0000313" key="4">
    <source>
        <dbReference type="Proteomes" id="UP001273166"/>
    </source>
</evidence>
<dbReference type="RefSeq" id="XP_062721776.1">
    <property type="nucleotide sequence ID" value="XM_062862734.1"/>
</dbReference>
<accession>A0AAJ0GTQ3</accession>
<comment type="caution">
    <text evidence="3">The sequence shown here is derived from an EMBL/GenBank/DDBJ whole genome shotgun (WGS) entry which is preliminary data.</text>
</comment>
<sequence length="272" mass="29292">MRCLIHLLFGSLAAATARAASGAVWATPHESYSSSVGVLGCKVDTNRIAYWPASVDCNNICVRLSYEGRSVHLLRIDQSEGAHDVSYDAWNYLVTGYSAREKPTTGGAIAMEYEDADPSACASLIHTDGNKLPLSAANSMNYLASCLSQDSWVGKNYVLYNILDPVCSWGNDEICTLDWPTANQVVANGSQTSAGAATINPPLNLSEKSGSRTWRTNMVRVAAMSSFGTAVVSVLDTLDTPLRMNTRSYDDWPNSSSLSRCSADQSPARFVP</sequence>
<feature type="region of interest" description="Disordered" evidence="1">
    <location>
        <begin position="249"/>
        <end position="272"/>
    </location>
</feature>
<reference evidence="3" key="2">
    <citation type="submission" date="2023-06" db="EMBL/GenBank/DDBJ databases">
        <authorList>
            <consortium name="Lawrence Berkeley National Laboratory"/>
            <person name="Mondo S.J."/>
            <person name="Hensen N."/>
            <person name="Bonometti L."/>
            <person name="Westerberg I."/>
            <person name="Brannstrom I.O."/>
            <person name="Guillou S."/>
            <person name="Cros-Aarteil S."/>
            <person name="Calhoun S."/>
            <person name="Haridas S."/>
            <person name="Kuo A."/>
            <person name="Pangilinan J."/>
            <person name="Riley R."/>
            <person name="Labutti K."/>
            <person name="Andreopoulos B."/>
            <person name="Lipzen A."/>
            <person name="Chen C."/>
            <person name="Yanf M."/>
            <person name="Daum C."/>
            <person name="Ng V."/>
            <person name="Clum A."/>
            <person name="Steindorff A."/>
            <person name="Ohm R."/>
            <person name="Martin F."/>
            <person name="Silar P."/>
            <person name="Natvig D."/>
            <person name="Lalanne C."/>
            <person name="Gautier V."/>
            <person name="Ament-Velasquez S.L."/>
            <person name="Kruys A."/>
            <person name="Hutchinson M.I."/>
            <person name="Powell A.J."/>
            <person name="Barry K."/>
            <person name="Miller A.N."/>
            <person name="Grigoriev I.V."/>
            <person name="Debuchy R."/>
            <person name="Gladieux P."/>
            <person name="Thoren M.H."/>
            <person name="Johannesson H."/>
        </authorList>
    </citation>
    <scope>NUCLEOTIDE SEQUENCE</scope>
    <source>
        <strain evidence="3">CBS 333.67</strain>
    </source>
</reference>
<gene>
    <name evidence="3" type="ORF">B0T15DRAFT_215747</name>
</gene>
<dbReference type="GeneID" id="87881563"/>
<feature type="signal peptide" evidence="2">
    <location>
        <begin position="1"/>
        <end position="19"/>
    </location>
</feature>